<evidence type="ECO:0000313" key="1">
    <source>
        <dbReference type="EnsemblMetazoa" id="PPA35542.1"/>
    </source>
</evidence>
<organism evidence="1 2">
    <name type="scientific">Pristionchus pacificus</name>
    <name type="common">Parasitic nematode worm</name>
    <dbReference type="NCBI Taxonomy" id="54126"/>
    <lineage>
        <taxon>Eukaryota</taxon>
        <taxon>Metazoa</taxon>
        <taxon>Ecdysozoa</taxon>
        <taxon>Nematoda</taxon>
        <taxon>Chromadorea</taxon>
        <taxon>Rhabditida</taxon>
        <taxon>Rhabditina</taxon>
        <taxon>Diplogasteromorpha</taxon>
        <taxon>Diplogasteroidea</taxon>
        <taxon>Neodiplogasteridae</taxon>
        <taxon>Pristionchus</taxon>
    </lineage>
</organism>
<accession>A0A2A6B8I3</accession>
<evidence type="ECO:0000313" key="2">
    <source>
        <dbReference type="Proteomes" id="UP000005239"/>
    </source>
</evidence>
<proteinExistence type="predicted"/>
<reference evidence="1" key="2">
    <citation type="submission" date="2022-06" db="UniProtKB">
        <authorList>
            <consortium name="EnsemblMetazoa"/>
        </authorList>
    </citation>
    <scope>IDENTIFICATION</scope>
    <source>
        <strain evidence="1">PS312</strain>
    </source>
</reference>
<dbReference type="Proteomes" id="UP000005239">
    <property type="component" value="Unassembled WGS sequence"/>
</dbReference>
<sequence length="355" mass="40262">MCSLESEIDLSKQFSNIEMDQKEVNKIHSLIDLPNDIIIAIIEEDSLTLEDRMNLRLSCKKMESLVAESEFKAVSKLVIHKMPPIGSEKKYFTSLSLLYNMTGEATIPEGRHSSLIHLMSRLFRRAHFDCIHIENFDFRPNAPSNLMNVDQLLQLLDYFTCKDLRIDISKPYYDARIFDVIGKLKPTEDLCLIAATSLNIDHELLKNLPPVPTLRFQTSKSSFFMITDETILALIAKHSYISFGERAINVQPETLIKATKVIAGNGHMLLLTLRISLVTEMLQQIDVTYHGTSMTTSNPEVKIYRKVTVINCFHSSVDSSDFAIDVFGTKITIYGVLTGVQQRDQELVVEIGLKN</sequence>
<reference evidence="2" key="1">
    <citation type="journal article" date="2008" name="Nat. Genet.">
        <title>The Pristionchus pacificus genome provides a unique perspective on nematode lifestyle and parasitism.</title>
        <authorList>
            <person name="Dieterich C."/>
            <person name="Clifton S.W."/>
            <person name="Schuster L.N."/>
            <person name="Chinwalla A."/>
            <person name="Delehaunty K."/>
            <person name="Dinkelacker I."/>
            <person name="Fulton L."/>
            <person name="Fulton R."/>
            <person name="Godfrey J."/>
            <person name="Minx P."/>
            <person name="Mitreva M."/>
            <person name="Roeseler W."/>
            <person name="Tian H."/>
            <person name="Witte H."/>
            <person name="Yang S.P."/>
            <person name="Wilson R.K."/>
            <person name="Sommer R.J."/>
        </authorList>
    </citation>
    <scope>NUCLEOTIDE SEQUENCE [LARGE SCALE GENOMIC DNA]</scope>
    <source>
        <strain evidence="2">PS312</strain>
    </source>
</reference>
<protein>
    <submittedName>
        <fullName evidence="1">Uncharacterized protein</fullName>
    </submittedName>
</protein>
<dbReference type="AlphaFoldDB" id="A0A2A6B8I3"/>
<accession>A0A8R1YMD9</accession>
<keyword evidence="2" id="KW-1185">Reference proteome</keyword>
<gene>
    <name evidence="1" type="primary">WBGene00273911</name>
</gene>
<name>A0A2A6B8I3_PRIPA</name>
<dbReference type="EnsemblMetazoa" id="PPA35542.1">
    <property type="protein sequence ID" value="PPA35542.1"/>
    <property type="gene ID" value="WBGene00273911"/>
</dbReference>